<gene>
    <name evidence="1" type="ORF">O6H91_05G036100</name>
</gene>
<proteinExistence type="predicted"/>
<comment type="caution">
    <text evidence="1">The sequence shown here is derived from an EMBL/GenBank/DDBJ whole genome shotgun (WGS) entry which is preliminary data.</text>
</comment>
<evidence type="ECO:0000313" key="1">
    <source>
        <dbReference type="EMBL" id="KAJ7555406.1"/>
    </source>
</evidence>
<evidence type="ECO:0000313" key="2">
    <source>
        <dbReference type="Proteomes" id="UP001162992"/>
    </source>
</evidence>
<dbReference type="Proteomes" id="UP001162992">
    <property type="component" value="Chromosome 5"/>
</dbReference>
<name>A0ACC2DMD7_DIPCM</name>
<reference evidence="2" key="1">
    <citation type="journal article" date="2024" name="Proc. Natl. Acad. Sci. U.S.A.">
        <title>Extraordinary preservation of gene collinearity over three hundred million years revealed in homosporous lycophytes.</title>
        <authorList>
            <person name="Li C."/>
            <person name="Wickell D."/>
            <person name="Kuo L.Y."/>
            <person name="Chen X."/>
            <person name="Nie B."/>
            <person name="Liao X."/>
            <person name="Peng D."/>
            <person name="Ji J."/>
            <person name="Jenkins J."/>
            <person name="Williams M."/>
            <person name="Shu S."/>
            <person name="Plott C."/>
            <person name="Barry K."/>
            <person name="Rajasekar S."/>
            <person name="Grimwood J."/>
            <person name="Han X."/>
            <person name="Sun S."/>
            <person name="Hou Z."/>
            <person name="He W."/>
            <person name="Dai G."/>
            <person name="Sun C."/>
            <person name="Schmutz J."/>
            <person name="Leebens-Mack J.H."/>
            <person name="Li F.W."/>
            <person name="Wang L."/>
        </authorList>
    </citation>
    <scope>NUCLEOTIDE SEQUENCE [LARGE SCALE GENOMIC DNA]</scope>
    <source>
        <strain evidence="2">cv. PW_Plant_1</strain>
    </source>
</reference>
<organism evidence="1 2">
    <name type="scientific">Diphasiastrum complanatum</name>
    <name type="common">Issler's clubmoss</name>
    <name type="synonym">Lycopodium complanatum</name>
    <dbReference type="NCBI Taxonomy" id="34168"/>
    <lineage>
        <taxon>Eukaryota</taxon>
        <taxon>Viridiplantae</taxon>
        <taxon>Streptophyta</taxon>
        <taxon>Embryophyta</taxon>
        <taxon>Tracheophyta</taxon>
        <taxon>Lycopodiopsida</taxon>
        <taxon>Lycopodiales</taxon>
        <taxon>Lycopodiaceae</taxon>
        <taxon>Lycopodioideae</taxon>
        <taxon>Diphasiastrum</taxon>
    </lineage>
</organism>
<protein>
    <submittedName>
        <fullName evidence="1">Uncharacterized protein</fullName>
    </submittedName>
</protein>
<accession>A0ACC2DMD7</accession>
<dbReference type="EMBL" id="CM055096">
    <property type="protein sequence ID" value="KAJ7555406.1"/>
    <property type="molecule type" value="Genomic_DNA"/>
</dbReference>
<keyword evidence="2" id="KW-1185">Reference proteome</keyword>
<sequence length="186" mass="20777">MGSKVLNPENINENVKKCVYAVRGELYLRASELQKQGKKIVFTNVGNPHALGQKPLTFPRQVMALCQAPFLMDDPNVGLLFPADAIAKAKHYLSLTSGGLGAYSDSKGIPGIRQEVAEFIERRDGHPRYTNIFAMPMCNCLYHLGMKDLISIGMQLLTKGQEKTWFCTSIASYNQNITEFHISFFT</sequence>